<feature type="region of interest" description="Disordered" evidence="1">
    <location>
        <begin position="29"/>
        <end position="51"/>
    </location>
</feature>
<proteinExistence type="predicted"/>
<protein>
    <submittedName>
        <fullName evidence="2">2'-5' RNA ligase family protein</fullName>
    </submittedName>
</protein>
<reference evidence="2 3" key="1">
    <citation type="submission" date="2022-10" db="EMBL/GenBank/DDBJ databases">
        <authorList>
            <person name="Xie J."/>
            <person name="Shen N."/>
        </authorList>
    </citation>
    <scope>NUCLEOTIDE SEQUENCE [LARGE SCALE GENOMIC DNA]</scope>
    <source>
        <strain evidence="2 3">DSM 41681</strain>
    </source>
</reference>
<evidence type="ECO:0000313" key="3">
    <source>
        <dbReference type="Proteomes" id="UP001352223"/>
    </source>
</evidence>
<gene>
    <name evidence="2" type="ORF">OKJ48_09715</name>
</gene>
<comment type="caution">
    <text evidence="2">The sequence shown here is derived from an EMBL/GenBank/DDBJ whole genome shotgun (WGS) entry which is preliminary data.</text>
</comment>
<keyword evidence="3" id="KW-1185">Reference proteome</keyword>
<dbReference type="Gene3D" id="3.90.1140.10">
    <property type="entry name" value="Cyclic phosphodiesterase"/>
    <property type="match status" value="1"/>
</dbReference>
<dbReference type="InterPro" id="IPR009097">
    <property type="entry name" value="Cyclic_Pdiesterase"/>
</dbReference>
<dbReference type="Pfam" id="PF13563">
    <property type="entry name" value="2_5_RNA_ligase2"/>
    <property type="match status" value="1"/>
</dbReference>
<keyword evidence="2" id="KW-0436">Ligase</keyword>
<dbReference type="EMBL" id="JAOZYB010000054">
    <property type="protein sequence ID" value="MEB3960522.1"/>
    <property type="molecule type" value="Genomic_DNA"/>
</dbReference>
<dbReference type="RefSeq" id="WP_324767619.1">
    <property type="nucleotide sequence ID" value="NZ_BAAATS010000055.1"/>
</dbReference>
<sequence>MHTVELLVDHVTEERVAGVWRALAAAGLPSQASHGHPTNRPHLTLATSAEPPPGGWRALAPALSALPVPLRLEGVVRFGGRTRVLAWRVVPGAELTAVHRQVWELLHTDGDAHRNPLHAPGNWAPHLTLGRSRSTAACWPDELLPAQLSEPWEGTFTQARSYDTVRRTVELLS</sequence>
<dbReference type="Proteomes" id="UP001352223">
    <property type="component" value="Unassembled WGS sequence"/>
</dbReference>
<evidence type="ECO:0000313" key="2">
    <source>
        <dbReference type="EMBL" id="MEB3960522.1"/>
    </source>
</evidence>
<dbReference type="SUPFAM" id="SSF55144">
    <property type="entry name" value="LigT-like"/>
    <property type="match status" value="1"/>
</dbReference>
<evidence type="ECO:0000256" key="1">
    <source>
        <dbReference type="SAM" id="MobiDB-lite"/>
    </source>
</evidence>
<accession>A0ABU6C7E7</accession>
<dbReference type="GO" id="GO:0016874">
    <property type="term" value="F:ligase activity"/>
    <property type="evidence" value="ECO:0007669"/>
    <property type="project" value="UniProtKB-KW"/>
</dbReference>
<name>A0ABU6C7E7_9ACTN</name>
<organism evidence="2 3">
    <name type="scientific">Streptomyces kunmingensis</name>
    <dbReference type="NCBI Taxonomy" id="68225"/>
    <lineage>
        <taxon>Bacteria</taxon>
        <taxon>Bacillati</taxon>
        <taxon>Actinomycetota</taxon>
        <taxon>Actinomycetes</taxon>
        <taxon>Kitasatosporales</taxon>
        <taxon>Streptomycetaceae</taxon>
        <taxon>Streptomyces</taxon>
    </lineage>
</organism>